<protein>
    <submittedName>
        <fullName evidence="2">Uncharacterized protein</fullName>
    </submittedName>
</protein>
<accession>A0A1C3WR35</accession>
<dbReference type="AlphaFoldDB" id="A0A1C3WR35"/>
<evidence type="ECO:0000313" key="3">
    <source>
        <dbReference type="Proteomes" id="UP000199435"/>
    </source>
</evidence>
<reference evidence="3" key="1">
    <citation type="submission" date="2016-08" db="EMBL/GenBank/DDBJ databases">
        <authorList>
            <person name="Varghese N."/>
            <person name="Submissions Spin"/>
        </authorList>
    </citation>
    <scope>NUCLEOTIDE SEQUENCE [LARGE SCALE GENOMIC DNA]</scope>
    <source>
        <strain evidence="3">HAMBI 2971</strain>
    </source>
</reference>
<dbReference type="EMBL" id="FMAH01000037">
    <property type="protein sequence ID" value="SCB42431.1"/>
    <property type="molecule type" value="Genomic_DNA"/>
</dbReference>
<organism evidence="2 3">
    <name type="scientific">Rhizobium miluonense</name>
    <dbReference type="NCBI Taxonomy" id="411945"/>
    <lineage>
        <taxon>Bacteria</taxon>
        <taxon>Pseudomonadati</taxon>
        <taxon>Pseudomonadota</taxon>
        <taxon>Alphaproteobacteria</taxon>
        <taxon>Hyphomicrobiales</taxon>
        <taxon>Rhizobiaceae</taxon>
        <taxon>Rhizobium/Agrobacterium group</taxon>
        <taxon>Rhizobium</taxon>
    </lineage>
</organism>
<evidence type="ECO:0000313" key="2">
    <source>
        <dbReference type="EMBL" id="SCB42431.1"/>
    </source>
</evidence>
<keyword evidence="3" id="KW-1185">Reference proteome</keyword>
<dbReference type="STRING" id="411945.GA0061102_103721"/>
<dbReference type="OrthoDB" id="8400954at2"/>
<sequence length="83" mass="8950">MTAPNPVVPPGLDLAPQLPDRTKAGTIGSPDLKVSDEAIREAYERGGDAGMREKEDEENPYPEGSVLAKAFEHGYLDGQKAQR</sequence>
<proteinExistence type="predicted"/>
<dbReference type="RefSeq" id="WP_092854026.1">
    <property type="nucleotide sequence ID" value="NZ_FMAH01000037.1"/>
</dbReference>
<feature type="region of interest" description="Disordered" evidence="1">
    <location>
        <begin position="1"/>
        <end position="31"/>
    </location>
</feature>
<name>A0A1C3WR35_9HYPH</name>
<dbReference type="Proteomes" id="UP000199435">
    <property type="component" value="Unassembled WGS sequence"/>
</dbReference>
<evidence type="ECO:0000256" key="1">
    <source>
        <dbReference type="SAM" id="MobiDB-lite"/>
    </source>
</evidence>
<gene>
    <name evidence="2" type="ORF">GA0061102_103721</name>
</gene>